<evidence type="ECO:0000256" key="1">
    <source>
        <dbReference type="ARBA" id="ARBA00023015"/>
    </source>
</evidence>
<proteinExistence type="predicted"/>
<feature type="domain" description="HTH araC/xylS-type" evidence="4">
    <location>
        <begin position="219"/>
        <end position="320"/>
    </location>
</feature>
<evidence type="ECO:0000259" key="4">
    <source>
        <dbReference type="PROSITE" id="PS01124"/>
    </source>
</evidence>
<sequence>MSEVVFRIHDLPAADRFSRRQETTDGPLMPMAIRSDHEGTFHAVLRRISLGALYLSRLSSPPLRAWRTDVLIRRSDAETYCLSLPLRGGKVLDQGDRQVTAGPRDLLLYDAARPFHTRLLADATGSNESMILHIPKALMPLPADSLVRLTGRSLPCSSGVGALLRHHIIELARHTPGYSVADAARLSTITLDLVAATCAHVLEAGSSPQAGSSGQALRARIHAFIQRHLSDPALNVETIANAHQISTRYLHRLFQAQGISVAAWIRRCRLDRCRRDLSDPALRTVPVHAVATRWGFTDGVQFSRVFRAAQGVPPGEFRRRALEEPDTYAVE</sequence>
<keyword evidence="6" id="KW-1185">Reference proteome</keyword>
<comment type="caution">
    <text evidence="5">The sequence shown here is derived from an EMBL/GenBank/DDBJ whole genome shotgun (WGS) entry which is preliminary data.</text>
</comment>
<dbReference type="Gene3D" id="1.10.10.60">
    <property type="entry name" value="Homeodomain-like"/>
    <property type="match status" value="1"/>
</dbReference>
<evidence type="ECO:0000256" key="2">
    <source>
        <dbReference type="ARBA" id="ARBA00023125"/>
    </source>
</evidence>
<dbReference type="RefSeq" id="WP_352014810.1">
    <property type="nucleotide sequence ID" value="NZ_JBHSBC010000005.1"/>
</dbReference>
<dbReference type="Pfam" id="PF14525">
    <property type="entry name" value="AraC_binding_2"/>
    <property type="match status" value="1"/>
</dbReference>
<dbReference type="InterPro" id="IPR050204">
    <property type="entry name" value="AraC_XylS_family_regulators"/>
</dbReference>
<protein>
    <submittedName>
        <fullName evidence="5">Helix-turn-helix domain-containing protein</fullName>
    </submittedName>
</protein>
<dbReference type="SUPFAM" id="SSF46689">
    <property type="entry name" value="Homeodomain-like"/>
    <property type="match status" value="1"/>
</dbReference>
<dbReference type="PANTHER" id="PTHR46796">
    <property type="entry name" value="HTH-TYPE TRANSCRIPTIONAL ACTIVATOR RHAS-RELATED"/>
    <property type="match status" value="1"/>
</dbReference>
<evidence type="ECO:0000256" key="3">
    <source>
        <dbReference type="ARBA" id="ARBA00023163"/>
    </source>
</evidence>
<gene>
    <name evidence="5" type="ORF">ACFOYY_07950</name>
</gene>
<dbReference type="Pfam" id="PF12833">
    <property type="entry name" value="HTH_18"/>
    <property type="match status" value="1"/>
</dbReference>
<accession>A0ABV8EVK4</accession>
<keyword evidence="3" id="KW-0804">Transcription</keyword>
<keyword evidence="1" id="KW-0805">Transcription regulation</keyword>
<dbReference type="SMART" id="SM00342">
    <property type="entry name" value="HTH_ARAC"/>
    <property type="match status" value="1"/>
</dbReference>
<evidence type="ECO:0000313" key="6">
    <source>
        <dbReference type="Proteomes" id="UP001595698"/>
    </source>
</evidence>
<dbReference type="PROSITE" id="PS01124">
    <property type="entry name" value="HTH_ARAC_FAMILY_2"/>
    <property type="match status" value="1"/>
</dbReference>
<reference evidence="6" key="1">
    <citation type="journal article" date="2019" name="Int. J. Syst. Evol. Microbiol.">
        <title>The Global Catalogue of Microorganisms (GCM) 10K type strain sequencing project: providing services to taxonomists for standard genome sequencing and annotation.</title>
        <authorList>
            <consortium name="The Broad Institute Genomics Platform"/>
            <consortium name="The Broad Institute Genome Sequencing Center for Infectious Disease"/>
            <person name="Wu L."/>
            <person name="Ma J."/>
        </authorList>
    </citation>
    <scope>NUCLEOTIDE SEQUENCE [LARGE SCALE GENOMIC DNA]</scope>
    <source>
        <strain evidence="6">TBRC 7912</strain>
    </source>
</reference>
<dbReference type="InterPro" id="IPR018060">
    <property type="entry name" value="HTH_AraC"/>
</dbReference>
<name>A0ABV8EVK4_9ACTN</name>
<dbReference type="Proteomes" id="UP001595698">
    <property type="component" value="Unassembled WGS sequence"/>
</dbReference>
<dbReference type="EMBL" id="JBHSBC010000005">
    <property type="protein sequence ID" value="MFC3980049.1"/>
    <property type="molecule type" value="Genomic_DNA"/>
</dbReference>
<keyword evidence="2" id="KW-0238">DNA-binding</keyword>
<dbReference type="PANTHER" id="PTHR46796:SF6">
    <property type="entry name" value="ARAC SUBFAMILY"/>
    <property type="match status" value="1"/>
</dbReference>
<evidence type="ECO:0000313" key="5">
    <source>
        <dbReference type="EMBL" id="MFC3980049.1"/>
    </source>
</evidence>
<dbReference type="InterPro" id="IPR035418">
    <property type="entry name" value="AraC-bd_2"/>
</dbReference>
<dbReference type="InterPro" id="IPR009057">
    <property type="entry name" value="Homeodomain-like_sf"/>
</dbReference>
<organism evidence="5 6">
    <name type="scientific">Streptosporangium jomthongense</name>
    <dbReference type="NCBI Taxonomy" id="1193683"/>
    <lineage>
        <taxon>Bacteria</taxon>
        <taxon>Bacillati</taxon>
        <taxon>Actinomycetota</taxon>
        <taxon>Actinomycetes</taxon>
        <taxon>Streptosporangiales</taxon>
        <taxon>Streptosporangiaceae</taxon>
        <taxon>Streptosporangium</taxon>
    </lineage>
</organism>